<feature type="compositionally biased region" description="Pro residues" evidence="1">
    <location>
        <begin position="303"/>
        <end position="313"/>
    </location>
</feature>
<feature type="compositionally biased region" description="Low complexity" evidence="1">
    <location>
        <begin position="30"/>
        <end position="48"/>
    </location>
</feature>
<accession>A0A409W3F4</accession>
<feature type="region of interest" description="Disordered" evidence="1">
    <location>
        <begin position="1"/>
        <end position="63"/>
    </location>
</feature>
<dbReference type="AlphaFoldDB" id="A0A409W3F4"/>
<proteinExistence type="predicted"/>
<feature type="region of interest" description="Disordered" evidence="1">
    <location>
        <begin position="145"/>
        <end position="173"/>
    </location>
</feature>
<dbReference type="Proteomes" id="UP000284842">
    <property type="component" value="Unassembled WGS sequence"/>
</dbReference>
<feature type="region of interest" description="Disordered" evidence="1">
    <location>
        <begin position="557"/>
        <end position="675"/>
    </location>
</feature>
<reference evidence="2 3" key="1">
    <citation type="journal article" date="2018" name="Evol. Lett.">
        <title>Horizontal gene cluster transfer increased hallucinogenic mushroom diversity.</title>
        <authorList>
            <person name="Reynolds H.T."/>
            <person name="Vijayakumar V."/>
            <person name="Gluck-Thaler E."/>
            <person name="Korotkin H.B."/>
            <person name="Matheny P.B."/>
            <person name="Slot J.C."/>
        </authorList>
    </citation>
    <scope>NUCLEOTIDE SEQUENCE [LARGE SCALE GENOMIC DNA]</scope>
    <source>
        <strain evidence="2 3">2629</strain>
    </source>
</reference>
<evidence type="ECO:0000313" key="2">
    <source>
        <dbReference type="EMBL" id="PPQ72998.1"/>
    </source>
</evidence>
<name>A0A409W3F4_9AGAR</name>
<feature type="compositionally biased region" description="Low complexity" evidence="1">
    <location>
        <begin position="639"/>
        <end position="655"/>
    </location>
</feature>
<organism evidence="2 3">
    <name type="scientific">Panaeolus cyanescens</name>
    <dbReference type="NCBI Taxonomy" id="181874"/>
    <lineage>
        <taxon>Eukaryota</taxon>
        <taxon>Fungi</taxon>
        <taxon>Dikarya</taxon>
        <taxon>Basidiomycota</taxon>
        <taxon>Agaricomycotina</taxon>
        <taxon>Agaricomycetes</taxon>
        <taxon>Agaricomycetidae</taxon>
        <taxon>Agaricales</taxon>
        <taxon>Agaricineae</taxon>
        <taxon>Galeropsidaceae</taxon>
        <taxon>Panaeolus</taxon>
    </lineage>
</organism>
<dbReference type="OrthoDB" id="2692698at2759"/>
<protein>
    <submittedName>
        <fullName evidence="2">Uncharacterized protein</fullName>
    </submittedName>
</protein>
<feature type="region of interest" description="Disordered" evidence="1">
    <location>
        <begin position="261"/>
        <end position="347"/>
    </location>
</feature>
<dbReference type="InParanoid" id="A0A409W3F4"/>
<feature type="compositionally biased region" description="Low complexity" evidence="1">
    <location>
        <begin position="566"/>
        <end position="609"/>
    </location>
</feature>
<feature type="compositionally biased region" description="Low complexity" evidence="1">
    <location>
        <begin position="220"/>
        <end position="232"/>
    </location>
</feature>
<feature type="compositionally biased region" description="Low complexity" evidence="1">
    <location>
        <begin position="145"/>
        <end position="154"/>
    </location>
</feature>
<evidence type="ECO:0000313" key="3">
    <source>
        <dbReference type="Proteomes" id="UP000284842"/>
    </source>
</evidence>
<evidence type="ECO:0000256" key="1">
    <source>
        <dbReference type="SAM" id="MobiDB-lite"/>
    </source>
</evidence>
<gene>
    <name evidence="2" type="ORF">CVT24_001432</name>
</gene>
<feature type="region of interest" description="Disordered" evidence="1">
    <location>
        <begin position="441"/>
        <end position="467"/>
    </location>
</feature>
<feature type="region of interest" description="Disordered" evidence="1">
    <location>
        <begin position="213"/>
        <end position="248"/>
    </location>
</feature>
<dbReference type="EMBL" id="NHTK01005841">
    <property type="protein sequence ID" value="PPQ72998.1"/>
    <property type="molecule type" value="Genomic_DNA"/>
</dbReference>
<sequence length="675" mass="73739">MYKRQARIVHPTSLSSQPLNIILEEEESRASSSRSTSPMSQYTPCSSPTPSPSAGVKAKRRRANVSDIRIAKDFVGSDSDLSPLDDTLLIPSRPAPSPPISIPEPSPESVQLTFTDVSYRFPLPPVPTPSSIHFYERSECHSPALSASSISSSPRSHHAAMPLTPSTSDDEFSLPTRTFNPRRAAIQPLVIQKHNPRPMSPSDEIVKSSLLHPMQQAQKTSSRPTSPLSDSSFLTYDSSESDSESDSEFYNKEFSKILTLRSPLPPSFPQQQPSRPESMAISGDFLPSPPAPKRTSRRISIPKYPPPPVPPIPAHLRSEIRKSVSPSPSPSCPKILVQAPRPPPRSSIPADFTYDVDIEDDSASSAFSFSMYEIDFGDNDCEDTRSVSAYSQPSQVEDDFPVDDIRFDIDMPLMLPLSLPNTPLDLEHDIAMGLEQLRNTSVQPEAPAQEPLAVVPEETSSGEEPQPEVVIQQEATVYEQEFIQDIFTSPVSSPTPSSFSFGSYYSPCASPAPHGQSPYQNNSPVLKSKWSTSTLGSIREEHERRSASAKLRLYFNAHSPIKSKRGSSSSTSTPSKSKHSSQQVPSTPSSPFYSMMSPRKSSRSSPSPRGNSAYGHVRHDSDVLGYGQAGVRRRPSVNSVSDAGSEESSSSTSSSGLRRKPIPVEMFIRSAIGQQ</sequence>
<comment type="caution">
    <text evidence="2">The sequence shown here is derived from an EMBL/GenBank/DDBJ whole genome shotgun (WGS) entry which is preliminary data.</text>
</comment>
<keyword evidence="3" id="KW-1185">Reference proteome</keyword>